<organism evidence="2 3">
    <name type="scientific">Ochrobactrum vermis</name>
    <dbReference type="NCBI Taxonomy" id="1827297"/>
    <lineage>
        <taxon>Bacteria</taxon>
        <taxon>Pseudomonadati</taxon>
        <taxon>Pseudomonadota</taxon>
        <taxon>Alphaproteobacteria</taxon>
        <taxon>Hyphomicrobiales</taxon>
        <taxon>Brucellaceae</taxon>
        <taxon>Brucella/Ochrobactrum group</taxon>
        <taxon>Ochrobactrum</taxon>
    </lineage>
</organism>
<evidence type="ECO:0000313" key="3">
    <source>
        <dbReference type="Proteomes" id="UP001375812"/>
    </source>
</evidence>
<keyword evidence="3" id="KW-1185">Reference proteome</keyword>
<evidence type="ECO:0000256" key="1">
    <source>
        <dbReference type="SAM" id="MobiDB-lite"/>
    </source>
</evidence>
<dbReference type="RefSeq" id="WP_339561722.1">
    <property type="nucleotide sequence ID" value="NZ_JBBGZH010000001.1"/>
</dbReference>
<dbReference type="Proteomes" id="UP001375812">
    <property type="component" value="Unassembled WGS sequence"/>
</dbReference>
<feature type="region of interest" description="Disordered" evidence="1">
    <location>
        <begin position="50"/>
        <end position="69"/>
    </location>
</feature>
<accession>A0ABU8PCA1</accession>
<gene>
    <name evidence="2" type="ORF">WH297_08235</name>
</gene>
<reference evidence="2 3" key="1">
    <citation type="submission" date="2023-12" db="EMBL/GenBank/DDBJ databases">
        <title>Gut-associated functions are favored during microbiome assembly across C. elegans life.</title>
        <authorList>
            <person name="Zimmermann J."/>
        </authorList>
    </citation>
    <scope>NUCLEOTIDE SEQUENCE [LARGE SCALE GENOMIC DNA]</scope>
    <source>
        <strain evidence="2 3">MYb71</strain>
    </source>
</reference>
<feature type="compositionally biased region" description="Basic and acidic residues" evidence="1">
    <location>
        <begin position="55"/>
        <end position="64"/>
    </location>
</feature>
<proteinExistence type="predicted"/>
<evidence type="ECO:0000313" key="2">
    <source>
        <dbReference type="EMBL" id="MEJ5019726.1"/>
    </source>
</evidence>
<dbReference type="EMBL" id="JBBGZH010000001">
    <property type="protein sequence ID" value="MEJ5019726.1"/>
    <property type="molecule type" value="Genomic_DNA"/>
</dbReference>
<sequence>MLNGRCHDGLRFSALCSNFLILNLSIFRLIDRQVGCTLKHEQAKLQRAHQLNFPNEEKENDRSMPIRPQWPGNSHSLYVNFIRSECTVMAAGNLLQSAKTG</sequence>
<comment type="caution">
    <text evidence="2">The sequence shown here is derived from an EMBL/GenBank/DDBJ whole genome shotgun (WGS) entry which is preliminary data.</text>
</comment>
<protein>
    <submittedName>
        <fullName evidence="2">Uncharacterized protein</fullName>
    </submittedName>
</protein>
<name>A0ABU8PCA1_9HYPH</name>